<feature type="transmembrane region" description="Helical" evidence="6">
    <location>
        <begin position="357"/>
        <end position="379"/>
    </location>
</feature>
<name>A0A3D8YDK9_9BACT</name>
<dbReference type="OrthoDB" id="9784014at2"/>
<dbReference type="InterPro" id="IPR003838">
    <property type="entry name" value="ABC3_permease_C"/>
</dbReference>
<comment type="subcellular location">
    <subcellularLocation>
        <location evidence="1">Cell membrane</location>
        <topology evidence="1">Multi-pass membrane protein</topology>
    </subcellularLocation>
</comment>
<dbReference type="InterPro" id="IPR051125">
    <property type="entry name" value="ABC-4/HrtB_transporter"/>
</dbReference>
<accession>A0A3D8YDK9</accession>
<feature type="transmembrane region" description="Helical" evidence="6">
    <location>
        <begin position="18"/>
        <end position="38"/>
    </location>
</feature>
<evidence type="ECO:0000256" key="2">
    <source>
        <dbReference type="ARBA" id="ARBA00022475"/>
    </source>
</evidence>
<evidence type="ECO:0000256" key="1">
    <source>
        <dbReference type="ARBA" id="ARBA00004651"/>
    </source>
</evidence>
<keyword evidence="10" id="KW-1185">Reference proteome</keyword>
<keyword evidence="3 6" id="KW-0812">Transmembrane</keyword>
<keyword evidence="4 6" id="KW-1133">Transmembrane helix</keyword>
<dbReference type="Pfam" id="PF02687">
    <property type="entry name" value="FtsX"/>
    <property type="match status" value="1"/>
</dbReference>
<dbReference type="InterPro" id="IPR025857">
    <property type="entry name" value="MacB_PCD"/>
</dbReference>
<dbReference type="EMBL" id="QNUL01000004">
    <property type="protein sequence ID" value="REA62647.1"/>
    <property type="molecule type" value="Genomic_DNA"/>
</dbReference>
<dbReference type="Pfam" id="PF12704">
    <property type="entry name" value="MacB_PCD"/>
    <property type="match status" value="1"/>
</dbReference>
<protein>
    <submittedName>
        <fullName evidence="9">ABC transporter permease</fullName>
    </submittedName>
</protein>
<evidence type="ECO:0000313" key="9">
    <source>
        <dbReference type="EMBL" id="REA62647.1"/>
    </source>
</evidence>
<dbReference type="RefSeq" id="WP_115829944.1">
    <property type="nucleotide sequence ID" value="NZ_QNUL01000004.1"/>
</dbReference>
<organism evidence="9 10">
    <name type="scientific">Dyadobacter luteus</name>
    <dbReference type="NCBI Taxonomy" id="2259619"/>
    <lineage>
        <taxon>Bacteria</taxon>
        <taxon>Pseudomonadati</taxon>
        <taxon>Bacteroidota</taxon>
        <taxon>Cytophagia</taxon>
        <taxon>Cytophagales</taxon>
        <taxon>Spirosomataceae</taxon>
        <taxon>Dyadobacter</taxon>
    </lineage>
</organism>
<feature type="transmembrane region" description="Helical" evidence="6">
    <location>
        <begin position="263"/>
        <end position="286"/>
    </location>
</feature>
<dbReference type="PANTHER" id="PTHR43738:SF2">
    <property type="entry name" value="ABC TRANSPORTER PERMEASE"/>
    <property type="match status" value="1"/>
</dbReference>
<sequence length="390" mass="42607">MTPVSISWKNLRVNKLTFFLNVLLIAFGVGILTLLLLSTTQVSEKLSKNAKGIDLVVGAKGSLLQLILSSIYFVDFPTGNIPLEQAEAISRNPLVSRVVPLALGDNYEGFRIVGTDTSFINLHDLQLASGKFWEDNFQVVVGAEVARVARLKVGDKLYGSHGLSSAQDIHEEHAYILKGILKPTGSSADHLVLTSIESIWKMHGNEEHHREKEITSLLIQYRSRMAMVLLPAMINKSTSMQAASPAKESARLFSLIGIGIETLQWFAIAIMLMAGVSVFVSLYNSLQERKYDLAVMRVLGASACKLFCIVILEGTILTSIGSVIGLWLGHTGMELIGYFQDSAQARLTGWKLLPQEFYLVGSGMLIGFFAAVVPGIQAYRTDISSTISKG</sequence>
<dbReference type="PANTHER" id="PTHR43738">
    <property type="entry name" value="ABC TRANSPORTER, MEMBRANE PROTEIN"/>
    <property type="match status" value="1"/>
</dbReference>
<evidence type="ECO:0000256" key="4">
    <source>
        <dbReference type="ARBA" id="ARBA00022989"/>
    </source>
</evidence>
<evidence type="ECO:0000259" key="7">
    <source>
        <dbReference type="Pfam" id="PF02687"/>
    </source>
</evidence>
<dbReference type="AlphaFoldDB" id="A0A3D8YDK9"/>
<keyword evidence="5 6" id="KW-0472">Membrane</keyword>
<evidence type="ECO:0000259" key="8">
    <source>
        <dbReference type="Pfam" id="PF12704"/>
    </source>
</evidence>
<evidence type="ECO:0000256" key="3">
    <source>
        <dbReference type="ARBA" id="ARBA00022692"/>
    </source>
</evidence>
<dbReference type="Proteomes" id="UP000256373">
    <property type="component" value="Unassembled WGS sequence"/>
</dbReference>
<gene>
    <name evidence="9" type="ORF">DSL64_06900</name>
</gene>
<feature type="domain" description="ABC3 transporter permease C-terminal" evidence="7">
    <location>
        <begin position="266"/>
        <end position="381"/>
    </location>
</feature>
<dbReference type="GO" id="GO:0005886">
    <property type="term" value="C:plasma membrane"/>
    <property type="evidence" value="ECO:0007669"/>
    <property type="project" value="UniProtKB-SubCell"/>
</dbReference>
<evidence type="ECO:0000256" key="5">
    <source>
        <dbReference type="ARBA" id="ARBA00023136"/>
    </source>
</evidence>
<keyword evidence="2" id="KW-1003">Cell membrane</keyword>
<proteinExistence type="predicted"/>
<evidence type="ECO:0000313" key="10">
    <source>
        <dbReference type="Proteomes" id="UP000256373"/>
    </source>
</evidence>
<evidence type="ECO:0000256" key="6">
    <source>
        <dbReference type="SAM" id="Phobius"/>
    </source>
</evidence>
<comment type="caution">
    <text evidence="9">The sequence shown here is derived from an EMBL/GenBank/DDBJ whole genome shotgun (WGS) entry which is preliminary data.</text>
</comment>
<reference evidence="9 10" key="1">
    <citation type="submission" date="2018-07" db="EMBL/GenBank/DDBJ databases">
        <title>Dyadobacter roseus sp. nov., isolated from rose rhizosphere soil.</title>
        <authorList>
            <person name="Chen L."/>
        </authorList>
    </citation>
    <scope>NUCLEOTIDE SEQUENCE [LARGE SCALE GENOMIC DNA]</scope>
    <source>
        <strain evidence="9 10">RS19</strain>
    </source>
</reference>
<feature type="domain" description="MacB-like periplasmic core" evidence="8">
    <location>
        <begin position="19"/>
        <end position="222"/>
    </location>
</feature>
<feature type="transmembrane region" description="Helical" evidence="6">
    <location>
        <begin position="306"/>
        <end position="328"/>
    </location>
</feature>